<dbReference type="EMBL" id="LR899011">
    <property type="protein sequence ID" value="CAD7083731.1"/>
    <property type="molecule type" value="Genomic_DNA"/>
</dbReference>
<reference evidence="1 2" key="1">
    <citation type="submission" date="2020-11" db="EMBL/GenBank/DDBJ databases">
        <authorList>
            <person name="Wallbank WR R."/>
            <person name="Pardo Diaz C."/>
            <person name="Kozak K."/>
            <person name="Martin S."/>
            <person name="Jiggins C."/>
            <person name="Moest M."/>
            <person name="Warren A I."/>
            <person name="Generalovic N T."/>
            <person name="Byers J.R.P. K."/>
            <person name="Montejo-Kovacevich G."/>
            <person name="Yen C E."/>
        </authorList>
    </citation>
    <scope>NUCLEOTIDE SEQUENCE [LARGE SCALE GENOMIC DNA]</scope>
</reference>
<dbReference type="InParanoid" id="A0A7R8YSK7"/>
<keyword evidence="2" id="KW-1185">Reference proteome</keyword>
<dbReference type="AlphaFoldDB" id="A0A7R8YSK7"/>
<protein>
    <submittedName>
        <fullName evidence="1">Uncharacterized protein</fullName>
    </submittedName>
</protein>
<evidence type="ECO:0000313" key="1">
    <source>
        <dbReference type="EMBL" id="CAD7083731.1"/>
    </source>
</evidence>
<dbReference type="Proteomes" id="UP000594454">
    <property type="component" value="Chromosome 3"/>
</dbReference>
<sequence length="184" mass="21077">MGQILVDDDNVSTRSGQVDQMMEAELLVEENQSSRDWIFKMCRLALATRETVSSDDPLWKAKHPIDRYTSGTSRNLEIVAIRWSQPSCNRQSQDVEPGTDASQHFCTPAVANLLHFTRTMCHRNRFSVDINCGGEIAVRPRSLANPRCYCRRGRFECDRLERGRLRVSFMRGRPPELGLNSFQV</sequence>
<organism evidence="1 2">
    <name type="scientific">Hermetia illucens</name>
    <name type="common">Black soldier fly</name>
    <dbReference type="NCBI Taxonomy" id="343691"/>
    <lineage>
        <taxon>Eukaryota</taxon>
        <taxon>Metazoa</taxon>
        <taxon>Ecdysozoa</taxon>
        <taxon>Arthropoda</taxon>
        <taxon>Hexapoda</taxon>
        <taxon>Insecta</taxon>
        <taxon>Pterygota</taxon>
        <taxon>Neoptera</taxon>
        <taxon>Endopterygota</taxon>
        <taxon>Diptera</taxon>
        <taxon>Brachycera</taxon>
        <taxon>Stratiomyomorpha</taxon>
        <taxon>Stratiomyidae</taxon>
        <taxon>Hermetiinae</taxon>
        <taxon>Hermetia</taxon>
    </lineage>
</organism>
<proteinExistence type="predicted"/>
<gene>
    <name evidence="1" type="ORF">HERILL_LOCUS6668</name>
</gene>
<evidence type="ECO:0000313" key="2">
    <source>
        <dbReference type="Proteomes" id="UP000594454"/>
    </source>
</evidence>
<accession>A0A7R8YSK7</accession>
<name>A0A7R8YSK7_HERIL</name>